<dbReference type="InterPro" id="IPR003797">
    <property type="entry name" value="DegV"/>
</dbReference>
<protein>
    <submittedName>
        <fullName evidence="2">DegV family protein</fullName>
    </submittedName>
</protein>
<dbReference type="SUPFAM" id="SSF82549">
    <property type="entry name" value="DAK1/DegV-like"/>
    <property type="match status" value="1"/>
</dbReference>
<dbReference type="Pfam" id="PF02645">
    <property type="entry name" value="DegV"/>
    <property type="match status" value="1"/>
</dbReference>
<accession>A0ABT5VLY6</accession>
<dbReference type="Gene3D" id="3.40.50.10170">
    <property type="match status" value="1"/>
</dbReference>
<dbReference type="PANTHER" id="PTHR33434">
    <property type="entry name" value="DEGV DOMAIN-CONTAINING PROTEIN DR_1986-RELATED"/>
    <property type="match status" value="1"/>
</dbReference>
<dbReference type="PANTHER" id="PTHR33434:SF2">
    <property type="entry name" value="FATTY ACID-BINDING PROTEIN TM_1468"/>
    <property type="match status" value="1"/>
</dbReference>
<evidence type="ECO:0000256" key="1">
    <source>
        <dbReference type="ARBA" id="ARBA00023121"/>
    </source>
</evidence>
<reference evidence="2" key="1">
    <citation type="submission" date="2024-05" db="EMBL/GenBank/DDBJ databases">
        <title>Alkalihalobacillus sp. strain MEB203 novel alkaliphilic bacterium from Lonar Lake, India.</title>
        <authorList>
            <person name="Joshi A."/>
            <person name="Thite S."/>
            <person name="Mengade P."/>
        </authorList>
    </citation>
    <scope>NUCLEOTIDE SEQUENCE</scope>
    <source>
        <strain evidence="2">MEB 203</strain>
    </source>
</reference>
<dbReference type="NCBIfam" id="TIGR00762">
    <property type="entry name" value="DegV"/>
    <property type="match status" value="1"/>
</dbReference>
<dbReference type="RefSeq" id="WP_275120115.1">
    <property type="nucleotide sequence ID" value="NZ_JAOTPO010000017.1"/>
</dbReference>
<gene>
    <name evidence="2" type="ORF">N7Z68_19380</name>
</gene>
<evidence type="ECO:0000313" key="2">
    <source>
        <dbReference type="EMBL" id="MDE5415513.1"/>
    </source>
</evidence>
<dbReference type="InterPro" id="IPR043168">
    <property type="entry name" value="DegV_C"/>
</dbReference>
<dbReference type="InterPro" id="IPR050270">
    <property type="entry name" value="DegV_domain_contain"/>
</dbReference>
<dbReference type="EMBL" id="JAOTPO010000017">
    <property type="protein sequence ID" value="MDE5415513.1"/>
    <property type="molecule type" value="Genomic_DNA"/>
</dbReference>
<keyword evidence="3" id="KW-1185">Reference proteome</keyword>
<organism evidence="2 3">
    <name type="scientific">Alkalihalobacterium chitinilyticum</name>
    <dbReference type="NCBI Taxonomy" id="2980103"/>
    <lineage>
        <taxon>Bacteria</taxon>
        <taxon>Bacillati</taxon>
        <taxon>Bacillota</taxon>
        <taxon>Bacilli</taxon>
        <taxon>Bacillales</taxon>
        <taxon>Bacillaceae</taxon>
        <taxon>Alkalihalobacterium</taxon>
    </lineage>
</organism>
<comment type="caution">
    <text evidence="2">The sequence shown here is derived from an EMBL/GenBank/DDBJ whole genome shotgun (WGS) entry which is preliminary data.</text>
</comment>
<sequence>MKKIAFVTDSTAYITEELKNHPDVYVMPLAIIFGETVYEDGISLTTEQLYEKIKQSKEVPKTSQPAVGKFVELYEKLKEDYEQAIAVHISSKLSGTLESSRSASEMAEFPVEVVDSKSMSYAITSLIQTGMKLSEEGLEANTIAQKLREEADKGENYILLGSLEQFYKGGRMSGTQFLIGNLLQIKPIIRINQNGEFEVFEKVRSEKKAVRRLLELIQNAYEKHSISEVQIMHGNVLEKAISLEKDIKSKYPHMNVVIGEISSTIAAHAGEGTVAIIWQNK</sequence>
<evidence type="ECO:0000313" key="3">
    <source>
        <dbReference type="Proteomes" id="UP001148125"/>
    </source>
</evidence>
<proteinExistence type="predicted"/>
<dbReference type="Gene3D" id="3.30.1180.10">
    <property type="match status" value="1"/>
</dbReference>
<dbReference type="Proteomes" id="UP001148125">
    <property type="component" value="Unassembled WGS sequence"/>
</dbReference>
<keyword evidence="1" id="KW-0446">Lipid-binding</keyword>
<dbReference type="PROSITE" id="PS51482">
    <property type="entry name" value="DEGV"/>
    <property type="match status" value="1"/>
</dbReference>
<name>A0ABT5VLY6_9BACI</name>